<dbReference type="PROSITE" id="PS50011">
    <property type="entry name" value="PROTEIN_KINASE_DOM"/>
    <property type="match status" value="1"/>
</dbReference>
<feature type="domain" description="Protein kinase" evidence="12">
    <location>
        <begin position="136"/>
        <end position="434"/>
    </location>
</feature>
<evidence type="ECO:0000256" key="6">
    <source>
        <dbReference type="ARBA" id="ARBA00022741"/>
    </source>
</evidence>
<comment type="catalytic activity">
    <reaction evidence="10">
        <text>L-seryl-[protein] + ATP = O-phospho-L-seryl-[protein] + ADP + H(+)</text>
        <dbReference type="Rhea" id="RHEA:17989"/>
        <dbReference type="Rhea" id="RHEA-COMP:9863"/>
        <dbReference type="Rhea" id="RHEA-COMP:11604"/>
        <dbReference type="ChEBI" id="CHEBI:15378"/>
        <dbReference type="ChEBI" id="CHEBI:29999"/>
        <dbReference type="ChEBI" id="CHEBI:30616"/>
        <dbReference type="ChEBI" id="CHEBI:83421"/>
        <dbReference type="ChEBI" id="CHEBI:456216"/>
        <dbReference type="EC" id="2.7.11.1"/>
    </reaction>
</comment>
<dbReference type="EMBL" id="CAADRP010002052">
    <property type="protein sequence ID" value="VFU60245.1"/>
    <property type="molecule type" value="Genomic_DNA"/>
</dbReference>
<feature type="binding site" evidence="11">
    <location>
        <position position="174"/>
    </location>
    <ligand>
        <name>ATP</name>
        <dbReference type="ChEBI" id="CHEBI:30616"/>
    </ligand>
</feature>
<proteinExistence type="predicted"/>
<dbReference type="GO" id="GO:0005886">
    <property type="term" value="C:plasma membrane"/>
    <property type="evidence" value="ECO:0007669"/>
    <property type="project" value="UniProtKB-SubCell"/>
</dbReference>
<evidence type="ECO:0000256" key="9">
    <source>
        <dbReference type="ARBA" id="ARBA00047899"/>
    </source>
</evidence>
<evidence type="ECO:0000256" key="7">
    <source>
        <dbReference type="ARBA" id="ARBA00022777"/>
    </source>
</evidence>
<dbReference type="InterPro" id="IPR050823">
    <property type="entry name" value="Plant_Ser_Thr_Prot_Kinase"/>
</dbReference>
<dbReference type="Gene3D" id="1.10.510.10">
    <property type="entry name" value="Transferase(Phosphotransferase) domain 1"/>
    <property type="match status" value="1"/>
</dbReference>
<dbReference type="PROSITE" id="PS00107">
    <property type="entry name" value="PROTEIN_KINASE_ATP"/>
    <property type="match status" value="1"/>
</dbReference>
<dbReference type="GO" id="GO:0005524">
    <property type="term" value="F:ATP binding"/>
    <property type="evidence" value="ECO:0007669"/>
    <property type="project" value="UniProtKB-UniRule"/>
</dbReference>
<dbReference type="InterPro" id="IPR011009">
    <property type="entry name" value="Kinase-like_dom_sf"/>
</dbReference>
<keyword evidence="5" id="KW-0808">Transferase</keyword>
<evidence type="ECO:0000256" key="5">
    <source>
        <dbReference type="ARBA" id="ARBA00022679"/>
    </source>
</evidence>
<dbReference type="Gene3D" id="3.30.200.20">
    <property type="entry name" value="Phosphorylase Kinase, domain 1"/>
    <property type="match status" value="1"/>
</dbReference>
<evidence type="ECO:0000256" key="2">
    <source>
        <dbReference type="ARBA" id="ARBA00012513"/>
    </source>
</evidence>
<reference evidence="13" key="1">
    <citation type="submission" date="2019-03" db="EMBL/GenBank/DDBJ databases">
        <authorList>
            <person name="Mank J."/>
            <person name="Almeida P."/>
        </authorList>
    </citation>
    <scope>NUCLEOTIDE SEQUENCE</scope>
    <source>
        <strain evidence="13">78183</strain>
    </source>
</reference>
<gene>
    <name evidence="13" type="ORF">SVIM_LOCUS446423</name>
</gene>
<dbReference type="Pfam" id="PF07714">
    <property type="entry name" value="PK_Tyr_Ser-Thr"/>
    <property type="match status" value="1"/>
</dbReference>
<accession>A0A6N2N2Q4</accession>
<comment type="catalytic activity">
    <reaction evidence="9">
        <text>L-threonyl-[protein] + ATP = O-phospho-L-threonyl-[protein] + ADP + H(+)</text>
        <dbReference type="Rhea" id="RHEA:46608"/>
        <dbReference type="Rhea" id="RHEA-COMP:11060"/>
        <dbReference type="Rhea" id="RHEA-COMP:11605"/>
        <dbReference type="ChEBI" id="CHEBI:15378"/>
        <dbReference type="ChEBI" id="CHEBI:30013"/>
        <dbReference type="ChEBI" id="CHEBI:30616"/>
        <dbReference type="ChEBI" id="CHEBI:61977"/>
        <dbReference type="ChEBI" id="CHEBI:456216"/>
        <dbReference type="EC" id="2.7.11.1"/>
    </reaction>
</comment>
<dbReference type="SUPFAM" id="SSF56112">
    <property type="entry name" value="Protein kinase-like (PK-like)"/>
    <property type="match status" value="1"/>
</dbReference>
<keyword evidence="8 11" id="KW-0067">ATP-binding</keyword>
<dbReference type="InterPro" id="IPR001245">
    <property type="entry name" value="Ser-Thr/Tyr_kinase_cat_dom"/>
</dbReference>
<sequence>MKYFHGCFFCSSCFFFEGTEQRVELIRRAVDEKSRRPATDGGPVPVFLAPVSIPDLDIAPTSPGHLIEGDISFLVSDVTFNNWFSMVTMTFTRRRSAALGKTAPEDIELPDLPDETSESKLRVFTFEQLKTATFSFRSDMLLGKGGFGSVYKGLLKEKLIFTGYARKRRIAVKKLDSDSKQGLRQWQTEVSFLARVSHPNIVKLLGYCQENENKELLIVYQFMEKGSLNYHLFAKRTDRLLSWETRLKIITGMARALSYLHTMERPIIFRDFKTSNILLDENYTPKLSDFGLAKWGPGDGSSYVTGNVMGTYGYVGPEYKKGGKLYVKSDVYSYGVVLMEMLTGLRAIDKKRPPGQQDLREWTLPFLSDRTKLRHIMDPRLQDSGRYRCRNRCSLHTTLVGNDISSNLGPLKDSLLRRQQSSKHNDRQRKSPSLSTTVDTTDSAILCLKTLLTPTLIKTNKQKRIEALGLDLSLARKQERPNKYQLIGYKITILYRQLLKMGNLGCGLPCNFTKVICK</sequence>
<evidence type="ECO:0000256" key="8">
    <source>
        <dbReference type="ARBA" id="ARBA00022840"/>
    </source>
</evidence>
<evidence type="ECO:0000256" key="4">
    <source>
        <dbReference type="ARBA" id="ARBA00022527"/>
    </source>
</evidence>
<dbReference type="AlphaFoldDB" id="A0A6N2N2Q4"/>
<evidence type="ECO:0000259" key="12">
    <source>
        <dbReference type="PROSITE" id="PS50011"/>
    </source>
</evidence>
<evidence type="ECO:0000256" key="10">
    <source>
        <dbReference type="ARBA" id="ARBA00048679"/>
    </source>
</evidence>
<dbReference type="FunFam" id="1.10.510.10:FF:001023">
    <property type="entry name" value="Os07g0541700 protein"/>
    <property type="match status" value="1"/>
</dbReference>
<dbReference type="PANTHER" id="PTHR45621">
    <property type="entry name" value="OS01G0588500 PROTEIN-RELATED"/>
    <property type="match status" value="1"/>
</dbReference>
<comment type="subcellular location">
    <subcellularLocation>
        <location evidence="1">Cell membrane</location>
    </subcellularLocation>
</comment>
<protein>
    <recommendedName>
        <fullName evidence="2">non-specific serine/threonine protein kinase</fullName>
        <ecNumber evidence="2">2.7.11.1</ecNumber>
    </recommendedName>
</protein>
<evidence type="ECO:0000256" key="11">
    <source>
        <dbReference type="PROSITE-ProRule" id="PRU10141"/>
    </source>
</evidence>
<evidence type="ECO:0000256" key="1">
    <source>
        <dbReference type="ARBA" id="ARBA00004236"/>
    </source>
</evidence>
<dbReference type="GO" id="GO:0004674">
    <property type="term" value="F:protein serine/threonine kinase activity"/>
    <property type="evidence" value="ECO:0007669"/>
    <property type="project" value="UniProtKB-KW"/>
</dbReference>
<organism evidence="13">
    <name type="scientific">Salix viminalis</name>
    <name type="common">Common osier</name>
    <name type="synonym">Basket willow</name>
    <dbReference type="NCBI Taxonomy" id="40686"/>
    <lineage>
        <taxon>Eukaryota</taxon>
        <taxon>Viridiplantae</taxon>
        <taxon>Streptophyta</taxon>
        <taxon>Embryophyta</taxon>
        <taxon>Tracheophyta</taxon>
        <taxon>Spermatophyta</taxon>
        <taxon>Magnoliopsida</taxon>
        <taxon>eudicotyledons</taxon>
        <taxon>Gunneridae</taxon>
        <taxon>Pentapetalae</taxon>
        <taxon>rosids</taxon>
        <taxon>fabids</taxon>
        <taxon>Malpighiales</taxon>
        <taxon>Salicaceae</taxon>
        <taxon>Saliceae</taxon>
        <taxon>Salix</taxon>
    </lineage>
</organism>
<keyword evidence="6 11" id="KW-0547">Nucleotide-binding</keyword>
<keyword evidence="4" id="KW-0723">Serine/threonine-protein kinase</keyword>
<dbReference type="InterPro" id="IPR017441">
    <property type="entry name" value="Protein_kinase_ATP_BS"/>
</dbReference>
<keyword evidence="3" id="KW-0472">Membrane</keyword>
<keyword evidence="3" id="KW-1003">Cell membrane</keyword>
<keyword evidence="7" id="KW-0418">Kinase</keyword>
<evidence type="ECO:0000313" key="13">
    <source>
        <dbReference type="EMBL" id="VFU60245.1"/>
    </source>
</evidence>
<dbReference type="EC" id="2.7.11.1" evidence="2"/>
<name>A0A6N2N2Q4_SALVM</name>
<evidence type="ECO:0000256" key="3">
    <source>
        <dbReference type="ARBA" id="ARBA00022475"/>
    </source>
</evidence>
<dbReference type="InterPro" id="IPR000719">
    <property type="entry name" value="Prot_kinase_dom"/>
</dbReference>